<dbReference type="AlphaFoldDB" id="A0A9X4JTY5"/>
<evidence type="ECO:0000313" key="6">
    <source>
        <dbReference type="EMBL" id="MDF9409519.1"/>
    </source>
</evidence>
<feature type="transmembrane region" description="Helical" evidence="5">
    <location>
        <begin position="117"/>
        <end position="137"/>
    </location>
</feature>
<dbReference type="EMBL" id="JAKOAV010000033">
    <property type="protein sequence ID" value="MDF9409519.1"/>
    <property type="molecule type" value="Genomic_DNA"/>
</dbReference>
<proteinExistence type="predicted"/>
<keyword evidence="2 5" id="KW-0812">Transmembrane</keyword>
<keyword evidence="3 5" id="KW-1133">Transmembrane helix</keyword>
<gene>
    <name evidence="6" type="ORF">L7E55_14330</name>
</gene>
<dbReference type="PANTHER" id="PTHR33514">
    <property type="entry name" value="PROTEIN ABCI12, CHLOROPLASTIC"/>
    <property type="match status" value="1"/>
</dbReference>
<evidence type="ECO:0000256" key="1">
    <source>
        <dbReference type="ARBA" id="ARBA00004141"/>
    </source>
</evidence>
<organism evidence="6 7">
    <name type="scientific">Pelotomaculum isophthalicicum JI</name>
    <dbReference type="NCBI Taxonomy" id="947010"/>
    <lineage>
        <taxon>Bacteria</taxon>
        <taxon>Bacillati</taxon>
        <taxon>Bacillota</taxon>
        <taxon>Clostridia</taxon>
        <taxon>Eubacteriales</taxon>
        <taxon>Desulfotomaculaceae</taxon>
        <taxon>Pelotomaculum</taxon>
    </lineage>
</organism>
<evidence type="ECO:0000313" key="7">
    <source>
        <dbReference type="Proteomes" id="UP001154312"/>
    </source>
</evidence>
<dbReference type="CDD" id="cd16914">
    <property type="entry name" value="EcfT"/>
    <property type="match status" value="1"/>
</dbReference>
<reference evidence="6" key="1">
    <citation type="submission" date="2022-02" db="EMBL/GenBank/DDBJ databases">
        <authorList>
            <person name="Leng L."/>
        </authorList>
    </citation>
    <scope>NUCLEOTIDE SEQUENCE</scope>
    <source>
        <strain evidence="6">JI</strain>
    </source>
</reference>
<dbReference type="RefSeq" id="WP_277444994.1">
    <property type="nucleotide sequence ID" value="NZ_JAKOAV010000033.1"/>
</dbReference>
<dbReference type="PANTHER" id="PTHR33514:SF13">
    <property type="entry name" value="PROTEIN ABCI12, CHLOROPLASTIC"/>
    <property type="match status" value="1"/>
</dbReference>
<protein>
    <submittedName>
        <fullName evidence="6">Energy-coupling factor transporter transmembrane protein EcfT</fullName>
    </submittedName>
</protein>
<accession>A0A9X4JTY5</accession>
<name>A0A9X4JTY5_9FIRM</name>
<feature type="transmembrane region" description="Helical" evidence="5">
    <location>
        <begin position="53"/>
        <end position="72"/>
    </location>
</feature>
<dbReference type="GO" id="GO:0005886">
    <property type="term" value="C:plasma membrane"/>
    <property type="evidence" value="ECO:0007669"/>
    <property type="project" value="UniProtKB-ARBA"/>
</dbReference>
<sequence>MKQMKQTKQKKQARGLKLGQFVLGNSVIHQLDPRTKIIGCFVVIFSVLMNFKWYVILLNISIIIAVILLSQVKIARILRGLRKLRYLFLFSFIFQAILTSGEPVFHLGGVSVTREGIALGTSTIFRLLILYLASSLLTMTTSPLKLASGIESLLSPLRYLRIPVSQFSMLISTALRFIPTIIEEAETITRAQRSRGAQFNSPKIITRLKSYTAVLIPLLAASLQRANDLAVAMESRCYTGGSSRIRTGSLRFKGKDRLAIGFVSLAFVLSVVLI</sequence>
<evidence type="ECO:0000256" key="5">
    <source>
        <dbReference type="SAM" id="Phobius"/>
    </source>
</evidence>
<feature type="transmembrane region" description="Helical" evidence="5">
    <location>
        <begin position="84"/>
        <end position="105"/>
    </location>
</feature>
<evidence type="ECO:0000256" key="3">
    <source>
        <dbReference type="ARBA" id="ARBA00022989"/>
    </source>
</evidence>
<dbReference type="InterPro" id="IPR003339">
    <property type="entry name" value="ABC/ECF_trnsptr_transmembrane"/>
</dbReference>
<comment type="subcellular location">
    <subcellularLocation>
        <location evidence="1">Membrane</location>
        <topology evidence="1">Multi-pass membrane protein</topology>
    </subcellularLocation>
</comment>
<evidence type="ECO:0000256" key="2">
    <source>
        <dbReference type="ARBA" id="ARBA00022692"/>
    </source>
</evidence>
<dbReference type="Pfam" id="PF02361">
    <property type="entry name" value="CbiQ"/>
    <property type="match status" value="1"/>
</dbReference>
<keyword evidence="7" id="KW-1185">Reference proteome</keyword>
<keyword evidence="4 5" id="KW-0472">Membrane</keyword>
<comment type="caution">
    <text evidence="6">The sequence shown here is derived from an EMBL/GenBank/DDBJ whole genome shotgun (WGS) entry which is preliminary data.</text>
</comment>
<dbReference type="Proteomes" id="UP001154312">
    <property type="component" value="Unassembled WGS sequence"/>
</dbReference>
<evidence type="ECO:0000256" key="4">
    <source>
        <dbReference type="ARBA" id="ARBA00023136"/>
    </source>
</evidence>